<gene>
    <name evidence="8" type="ORF">Q9L58_002092</name>
</gene>
<evidence type="ECO:0000313" key="8">
    <source>
        <dbReference type="EMBL" id="KAL0638861.1"/>
    </source>
</evidence>
<dbReference type="InterPro" id="IPR036855">
    <property type="entry name" value="Znf_CCCH_sf"/>
</dbReference>
<dbReference type="PROSITE" id="PS50103">
    <property type="entry name" value="ZF_C3H1"/>
    <property type="match status" value="2"/>
</dbReference>
<feature type="compositionally biased region" description="Polar residues" evidence="6">
    <location>
        <begin position="437"/>
        <end position="449"/>
    </location>
</feature>
<evidence type="ECO:0000256" key="5">
    <source>
        <dbReference type="PROSITE-ProRule" id="PRU00723"/>
    </source>
</evidence>
<feature type="domain" description="C3H1-type" evidence="7">
    <location>
        <begin position="402"/>
        <end position="429"/>
    </location>
</feature>
<evidence type="ECO:0000313" key="9">
    <source>
        <dbReference type="Proteomes" id="UP001447188"/>
    </source>
</evidence>
<dbReference type="InterPro" id="IPR000571">
    <property type="entry name" value="Znf_CCCH"/>
</dbReference>
<evidence type="ECO:0000256" key="1">
    <source>
        <dbReference type="ARBA" id="ARBA00022723"/>
    </source>
</evidence>
<dbReference type="SMART" id="SM00356">
    <property type="entry name" value="ZnF_C3H1"/>
    <property type="match status" value="2"/>
</dbReference>
<dbReference type="Proteomes" id="UP001447188">
    <property type="component" value="Unassembled WGS sequence"/>
</dbReference>
<feature type="zinc finger region" description="C3H1-type" evidence="5">
    <location>
        <begin position="364"/>
        <end position="392"/>
    </location>
</feature>
<feature type="region of interest" description="Disordered" evidence="6">
    <location>
        <begin position="1"/>
        <end position="26"/>
    </location>
</feature>
<feature type="region of interest" description="Disordered" evidence="6">
    <location>
        <begin position="433"/>
        <end position="452"/>
    </location>
</feature>
<sequence>MSTSSEESILVGQDDDIKSQISHDNEIDTYTSTEDEALETSWVDSNDDPKINLFDLTVQDDAYYLPDGGSIQFFTHDKPIEFYGTQACLVRNCHIPGTYVIRVPADTAVHRMTELKGMFEARGKIEMRNAEYIANGPYVHEREVGVNCGITGHPPGTSSGAHGQGTGCSAVCVPSTGGHGGGNGFYYMPAATPNFAVYPELMNRVQSYLDTTVSVVNSSIGGSDDRNPNGSTGGSSPCPGSANELFTQRHGTVYENNPTQFRYGNDRNDGYDLRANSGGYGRMFPISETIQNSRRYINQNYETGESVQMGRRYINQNYRAGGNSFLNASHGHHGSFIPVIPARPVNDVPISLPPRHLNKKTNALYKTEMCRNWNEIGECRYGRSCQFAHGKKELRTVPRHGQWKTKTCMAWLHGGCTYGSRCCYAHEMIDDQGHPRSPTSTEPGASTNLGDLGESRFSEFFAGRCWP</sequence>
<reference evidence="8 9" key="1">
    <citation type="submission" date="2024-02" db="EMBL/GenBank/DDBJ databases">
        <title>Discinaceae phylogenomics.</title>
        <authorList>
            <person name="Dirks A.C."/>
            <person name="James T.Y."/>
        </authorList>
    </citation>
    <scope>NUCLEOTIDE SEQUENCE [LARGE SCALE GENOMIC DNA]</scope>
    <source>
        <strain evidence="8 9">ACD0624</strain>
    </source>
</reference>
<keyword evidence="3 5" id="KW-0863">Zinc-finger</keyword>
<dbReference type="SUPFAM" id="SSF90229">
    <property type="entry name" value="CCCH zinc finger"/>
    <property type="match status" value="2"/>
</dbReference>
<evidence type="ECO:0000256" key="4">
    <source>
        <dbReference type="ARBA" id="ARBA00022833"/>
    </source>
</evidence>
<feature type="compositionally biased region" description="Basic and acidic residues" evidence="6">
    <location>
        <begin position="15"/>
        <end position="26"/>
    </location>
</feature>
<dbReference type="InterPro" id="IPR045877">
    <property type="entry name" value="ZFP36-like"/>
</dbReference>
<evidence type="ECO:0000256" key="6">
    <source>
        <dbReference type="SAM" id="MobiDB-lite"/>
    </source>
</evidence>
<proteinExistence type="predicted"/>
<dbReference type="Gene3D" id="4.10.1000.10">
    <property type="entry name" value="Zinc finger, CCCH-type"/>
    <property type="match status" value="2"/>
</dbReference>
<dbReference type="EMBL" id="JBBBZM010000017">
    <property type="protein sequence ID" value="KAL0638861.1"/>
    <property type="molecule type" value="Genomic_DNA"/>
</dbReference>
<feature type="region of interest" description="Disordered" evidence="6">
    <location>
        <begin position="219"/>
        <end position="244"/>
    </location>
</feature>
<feature type="zinc finger region" description="C3H1-type" evidence="5">
    <location>
        <begin position="402"/>
        <end position="429"/>
    </location>
</feature>
<dbReference type="Pfam" id="PF00642">
    <property type="entry name" value="zf-CCCH"/>
    <property type="match status" value="2"/>
</dbReference>
<protein>
    <recommendedName>
        <fullName evidence="7">C3H1-type domain-containing protein</fullName>
    </recommendedName>
</protein>
<accession>A0ABR3GTE4</accession>
<evidence type="ECO:0000259" key="7">
    <source>
        <dbReference type="PROSITE" id="PS50103"/>
    </source>
</evidence>
<comment type="caution">
    <text evidence="8">The sequence shown here is derived from an EMBL/GenBank/DDBJ whole genome shotgun (WGS) entry which is preliminary data.</text>
</comment>
<dbReference type="PANTHER" id="PTHR12547:SF18">
    <property type="entry name" value="PROTEIN TIS11"/>
    <property type="match status" value="1"/>
</dbReference>
<keyword evidence="1 5" id="KW-0479">Metal-binding</keyword>
<feature type="compositionally biased region" description="Low complexity" evidence="6">
    <location>
        <begin position="228"/>
        <end position="241"/>
    </location>
</feature>
<feature type="domain" description="C3H1-type" evidence="7">
    <location>
        <begin position="364"/>
        <end position="392"/>
    </location>
</feature>
<keyword evidence="4 5" id="KW-0862">Zinc</keyword>
<dbReference type="PANTHER" id="PTHR12547">
    <property type="entry name" value="CCCH ZINC FINGER/TIS11-RELATED"/>
    <property type="match status" value="1"/>
</dbReference>
<evidence type="ECO:0000256" key="3">
    <source>
        <dbReference type="ARBA" id="ARBA00022771"/>
    </source>
</evidence>
<name>A0ABR3GTE4_9PEZI</name>
<keyword evidence="2" id="KW-0677">Repeat</keyword>
<evidence type="ECO:0000256" key="2">
    <source>
        <dbReference type="ARBA" id="ARBA00022737"/>
    </source>
</evidence>
<organism evidence="8 9">
    <name type="scientific">Discina gigas</name>
    <dbReference type="NCBI Taxonomy" id="1032678"/>
    <lineage>
        <taxon>Eukaryota</taxon>
        <taxon>Fungi</taxon>
        <taxon>Dikarya</taxon>
        <taxon>Ascomycota</taxon>
        <taxon>Pezizomycotina</taxon>
        <taxon>Pezizomycetes</taxon>
        <taxon>Pezizales</taxon>
        <taxon>Discinaceae</taxon>
        <taxon>Discina</taxon>
    </lineage>
</organism>
<keyword evidence="9" id="KW-1185">Reference proteome</keyword>